<organism evidence="1">
    <name type="scientific">Veillonella atypica</name>
    <dbReference type="NCBI Taxonomy" id="39777"/>
    <lineage>
        <taxon>Bacteria</taxon>
        <taxon>Bacillati</taxon>
        <taxon>Bacillota</taxon>
        <taxon>Negativicutes</taxon>
        <taxon>Veillonellales</taxon>
        <taxon>Veillonellaceae</taxon>
        <taxon>Veillonella</taxon>
    </lineage>
</organism>
<sequence>MNNSLTLNEYEFTSKDTSWTQLPELNNGNTNQKIYIHSAKVILWAVNEVKWGYYKDNIFTFSDGSHEVDLRFLQEMRIFNETEELKIVKQNEHILYRYINDQSSEVLNYEYTDSISKLIGIKVDDINVPIGFTALLDKGRKLLQIIPFDTIKSECFLTTRNYIGYLDNYQASYIDYRYVLITDKEV</sequence>
<dbReference type="RefSeq" id="WP_156718044.1">
    <property type="nucleotide sequence ID" value="NZ_CACRUN010000012.1"/>
</dbReference>
<evidence type="ECO:0000313" key="1">
    <source>
        <dbReference type="EMBL" id="VYT95690.1"/>
    </source>
</evidence>
<protein>
    <submittedName>
        <fullName evidence="1">Uncharacterized protein</fullName>
    </submittedName>
</protein>
<dbReference type="NCBIfam" id="TIGR03984">
    <property type="entry name" value="CRISPR-associated protein Csx19"/>
    <property type="match status" value="1"/>
</dbReference>
<gene>
    <name evidence="1" type="ORF">VALFYP47_00107</name>
</gene>
<dbReference type="InterPro" id="IPR023815">
    <property type="entry name" value="CRISPR-assoc_Csx19"/>
</dbReference>
<proteinExistence type="predicted"/>
<dbReference type="AlphaFoldDB" id="A0A6N3B173"/>
<name>A0A6N3B173_9FIRM</name>
<dbReference type="EMBL" id="CACRUN010000012">
    <property type="protein sequence ID" value="VYT95690.1"/>
    <property type="molecule type" value="Genomic_DNA"/>
</dbReference>
<reference evidence="1" key="1">
    <citation type="submission" date="2019-11" db="EMBL/GenBank/DDBJ databases">
        <authorList>
            <person name="Feng L."/>
        </authorList>
    </citation>
    <scope>NUCLEOTIDE SEQUENCE</scope>
    <source>
        <strain evidence="1">VatypicaLFYP47</strain>
    </source>
</reference>
<accession>A0A6N3B173</accession>